<dbReference type="InterPro" id="IPR050362">
    <property type="entry name" value="Cation-dep_OMT"/>
</dbReference>
<comment type="similarity">
    <text evidence="4">Belongs to the class I-like SAM-binding methyltransferase superfamily. Cation-dependent O-methyltransferase family.</text>
</comment>
<keyword evidence="3 4" id="KW-0949">S-adenosyl-L-methionine</keyword>
<dbReference type="GO" id="GO:0000287">
    <property type="term" value="F:magnesium ion binding"/>
    <property type="evidence" value="ECO:0007669"/>
    <property type="project" value="UniProtKB-UniRule"/>
</dbReference>
<comment type="catalytic activity">
    <reaction evidence="4">
        <text>5-hydroxyuridine(34) in tRNA + S-adenosyl-L-methionine = 5-methoxyuridine(34) in tRNA + S-adenosyl-L-homocysteine + H(+)</text>
        <dbReference type="Rhea" id="RHEA:60524"/>
        <dbReference type="Rhea" id="RHEA-COMP:13381"/>
        <dbReference type="Rhea" id="RHEA-COMP:15591"/>
        <dbReference type="ChEBI" id="CHEBI:15378"/>
        <dbReference type="ChEBI" id="CHEBI:57856"/>
        <dbReference type="ChEBI" id="CHEBI:59789"/>
        <dbReference type="ChEBI" id="CHEBI:136877"/>
        <dbReference type="ChEBI" id="CHEBI:143860"/>
    </reaction>
</comment>
<feature type="binding site" evidence="4">
    <location>
        <position position="158"/>
    </location>
    <ligand>
        <name>Mg(2+)</name>
        <dbReference type="ChEBI" id="CHEBI:18420"/>
    </ligand>
</feature>
<dbReference type="RefSeq" id="WP_160197192.1">
    <property type="nucleotide sequence ID" value="NZ_QXXA01000007.1"/>
</dbReference>
<comment type="caution">
    <text evidence="5">The sequence shown here is derived from an EMBL/GenBank/DDBJ whole genome shotgun (WGS) entry which is preliminary data.</text>
</comment>
<feature type="binding site" evidence="4">
    <location>
        <position position="39"/>
    </location>
    <ligand>
        <name>S-adenosyl-L-methionine</name>
        <dbReference type="ChEBI" id="CHEBI:59789"/>
    </ligand>
</feature>
<feature type="binding site" evidence="4">
    <location>
        <position position="86"/>
    </location>
    <ligand>
        <name>S-adenosyl-L-methionine</name>
        <dbReference type="ChEBI" id="CHEBI:59789"/>
    </ligand>
</feature>
<dbReference type="PROSITE" id="PS51682">
    <property type="entry name" value="SAM_OMT_I"/>
    <property type="match status" value="1"/>
</dbReference>
<evidence type="ECO:0000256" key="1">
    <source>
        <dbReference type="ARBA" id="ARBA00022603"/>
    </source>
</evidence>
<dbReference type="PANTHER" id="PTHR10509">
    <property type="entry name" value="O-METHYLTRANSFERASE-RELATED"/>
    <property type="match status" value="1"/>
</dbReference>
<dbReference type="Pfam" id="PF01596">
    <property type="entry name" value="Methyltransf_3"/>
    <property type="match status" value="1"/>
</dbReference>
<dbReference type="EMBL" id="QXXA01000007">
    <property type="protein sequence ID" value="NBI06708.1"/>
    <property type="molecule type" value="Genomic_DNA"/>
</dbReference>
<feature type="binding site" evidence="4">
    <location>
        <position position="131"/>
    </location>
    <ligand>
        <name>Mg(2+)</name>
        <dbReference type="ChEBI" id="CHEBI:18420"/>
    </ligand>
</feature>
<accession>A0A845QZT6</accession>
<dbReference type="EC" id="2.1.1.-" evidence="4"/>
<dbReference type="GO" id="GO:0008757">
    <property type="term" value="F:S-adenosylmethionine-dependent methyltransferase activity"/>
    <property type="evidence" value="ECO:0007669"/>
    <property type="project" value="TreeGrafter"/>
</dbReference>
<dbReference type="GO" id="GO:0016300">
    <property type="term" value="F:tRNA (uridine) methyltransferase activity"/>
    <property type="evidence" value="ECO:0007669"/>
    <property type="project" value="UniProtKB-UniRule"/>
</dbReference>
<keyword evidence="6" id="KW-1185">Reference proteome</keyword>
<comment type="function">
    <text evidence="4">Catalyzes the methylation of 5-hydroxyuridine (ho5U) to form 5-methoxyuridine (mo5U) at position 34 in tRNAs.</text>
</comment>
<evidence type="ECO:0000313" key="6">
    <source>
        <dbReference type="Proteomes" id="UP000467132"/>
    </source>
</evidence>
<dbReference type="InterPro" id="IPR043675">
    <property type="entry name" value="TrmR_methyltr"/>
</dbReference>
<keyword evidence="4" id="KW-0479">Metal-binding</keyword>
<dbReference type="GO" id="GO:0030488">
    <property type="term" value="P:tRNA methylation"/>
    <property type="evidence" value="ECO:0007669"/>
    <property type="project" value="UniProtKB-UniRule"/>
</dbReference>
<dbReference type="PANTHER" id="PTHR10509:SF14">
    <property type="entry name" value="CAFFEOYL-COA O-METHYLTRANSFERASE 3-RELATED"/>
    <property type="match status" value="1"/>
</dbReference>
<evidence type="ECO:0000256" key="2">
    <source>
        <dbReference type="ARBA" id="ARBA00022679"/>
    </source>
</evidence>
<dbReference type="HAMAP" id="MF_02217">
    <property type="entry name" value="TrmR_methyltr"/>
    <property type="match status" value="1"/>
</dbReference>
<reference evidence="5 6" key="1">
    <citation type="submission" date="2018-08" db="EMBL/GenBank/DDBJ databases">
        <title>Murine metabolic-syndrome-specific gut microbial biobank.</title>
        <authorList>
            <person name="Liu C."/>
        </authorList>
    </citation>
    <scope>NUCLEOTIDE SEQUENCE [LARGE SCALE GENOMIC DNA]</scope>
    <source>
        <strain evidence="5 6">583</strain>
    </source>
</reference>
<feature type="binding site" evidence="4">
    <location>
        <begin position="113"/>
        <end position="114"/>
    </location>
    <ligand>
        <name>S-adenosyl-L-methionine</name>
        <dbReference type="ChEBI" id="CHEBI:59789"/>
    </ligand>
</feature>
<name>A0A845QZT6_9CLOT</name>
<dbReference type="InterPro" id="IPR029063">
    <property type="entry name" value="SAM-dependent_MTases_sf"/>
</dbReference>
<evidence type="ECO:0000256" key="3">
    <source>
        <dbReference type="ARBA" id="ARBA00022691"/>
    </source>
</evidence>
<dbReference type="SUPFAM" id="SSF53335">
    <property type="entry name" value="S-adenosyl-L-methionine-dependent methyltransferases"/>
    <property type="match status" value="1"/>
</dbReference>
<feature type="binding site" evidence="4">
    <location>
        <position position="131"/>
    </location>
    <ligand>
        <name>S-adenosyl-L-methionine</name>
        <dbReference type="ChEBI" id="CHEBI:59789"/>
    </ligand>
</feature>
<keyword evidence="1 4" id="KW-0489">Methyltransferase</keyword>
<feature type="binding site" evidence="4">
    <location>
        <position position="157"/>
    </location>
    <ligand>
        <name>Mg(2+)</name>
        <dbReference type="ChEBI" id="CHEBI:18420"/>
    </ligand>
</feature>
<evidence type="ECO:0000256" key="4">
    <source>
        <dbReference type="HAMAP-Rule" id="MF_02217"/>
    </source>
</evidence>
<keyword evidence="2 4" id="KW-0808">Transferase</keyword>
<gene>
    <name evidence="4" type="primary">trmR</name>
    <name evidence="5" type="ORF">D3Z33_07525</name>
</gene>
<keyword evidence="4" id="KW-0460">Magnesium</keyword>
<protein>
    <recommendedName>
        <fullName evidence="4">tRNA 5-hydroxyuridine methyltransferase</fullName>
        <ecNumber evidence="4">2.1.1.-</ecNumber>
    </recommendedName>
    <alternativeName>
        <fullName evidence="4">ho5U methyltransferase</fullName>
    </alternativeName>
</protein>
<dbReference type="OrthoDB" id="9799672at2"/>
<proteinExistence type="inferred from homology"/>
<sequence length="216" mass="24772">MSNINKDYIEDYIRSVLPKRDSFLVQLEEFAQENNIPIIHPEVAEFMRVILKIKDSKNILEIGTAIGYSSIVMSNSIKEGNIITIERQENMVKLANENIEKSGIKNIEVKHGEAKDILPKLNKKFDFIFIDAAKGKYMEFLPYCINMLEDKGIILSDNVLFKGMVANDDLVVRRKKTIVRRMREYLDDISNHSELTTSIIPIGDGVALSYKESENR</sequence>
<dbReference type="InterPro" id="IPR002935">
    <property type="entry name" value="SAM_O-MeTrfase"/>
</dbReference>
<dbReference type="Proteomes" id="UP000467132">
    <property type="component" value="Unassembled WGS sequence"/>
</dbReference>
<evidence type="ECO:0000313" key="5">
    <source>
        <dbReference type="EMBL" id="NBI06708.1"/>
    </source>
</evidence>
<feature type="binding site" evidence="4">
    <location>
        <position position="69"/>
    </location>
    <ligand>
        <name>S-adenosyl-L-methionine</name>
        <dbReference type="ChEBI" id="CHEBI:59789"/>
    </ligand>
</feature>
<comment type="subunit">
    <text evidence="4">Homodimer.</text>
</comment>
<dbReference type="AlphaFoldDB" id="A0A845QZT6"/>
<dbReference type="GO" id="GO:0008171">
    <property type="term" value="F:O-methyltransferase activity"/>
    <property type="evidence" value="ECO:0007669"/>
    <property type="project" value="InterPro"/>
</dbReference>
<keyword evidence="4" id="KW-0819">tRNA processing</keyword>
<dbReference type="Gene3D" id="3.40.50.150">
    <property type="entry name" value="Vaccinia Virus protein VP39"/>
    <property type="match status" value="1"/>
</dbReference>
<dbReference type="CDD" id="cd02440">
    <property type="entry name" value="AdoMet_MTases"/>
    <property type="match status" value="1"/>
</dbReference>
<organism evidence="5 6">
    <name type="scientific">Senegalia massiliensis</name>
    <dbReference type="NCBI Taxonomy" id="1720316"/>
    <lineage>
        <taxon>Bacteria</taxon>
        <taxon>Bacillati</taxon>
        <taxon>Bacillota</taxon>
        <taxon>Clostridia</taxon>
        <taxon>Eubacteriales</taxon>
        <taxon>Clostridiaceae</taxon>
        <taxon>Senegalia</taxon>
    </lineage>
</organism>